<dbReference type="EMBL" id="CAACVR010000012">
    <property type="protein sequence ID" value="VEU21329.1"/>
    <property type="molecule type" value="Genomic_DNA"/>
</dbReference>
<keyword evidence="2" id="KW-1185">Reference proteome</keyword>
<dbReference type="Proteomes" id="UP000290900">
    <property type="component" value="Unassembled WGS sequence"/>
</dbReference>
<organism evidence="1 2">
    <name type="scientific">Brettanomyces naardenensis</name>
    <name type="common">Yeast</name>
    <dbReference type="NCBI Taxonomy" id="13370"/>
    <lineage>
        <taxon>Eukaryota</taxon>
        <taxon>Fungi</taxon>
        <taxon>Dikarya</taxon>
        <taxon>Ascomycota</taxon>
        <taxon>Saccharomycotina</taxon>
        <taxon>Pichiomycetes</taxon>
        <taxon>Pichiales</taxon>
        <taxon>Pichiaceae</taxon>
        <taxon>Brettanomyces</taxon>
    </lineage>
</organism>
<accession>A0A448YK69</accession>
<dbReference type="STRING" id="13370.A0A448YK69"/>
<dbReference type="FunCoup" id="A0A448YK69">
    <property type="interactions" value="80"/>
</dbReference>
<gene>
    <name evidence="1" type="ORF">BRENAR_LOCUS2064</name>
</gene>
<protein>
    <submittedName>
        <fullName evidence="1">DEKNAAC102465</fullName>
    </submittedName>
</protein>
<dbReference type="AlphaFoldDB" id="A0A448YK69"/>
<sequence>MIWEVPRIVPWSLIIAKRYASTSVIGKQISTPEELREFLSKSSWSTQDLLNLDRTGMKIDKKLMDGLLDLTGLRKSLNDEDQSKLMNSLNDQLQFLDRLHSIDIPKEEEKDLKLTRLVDDASEDGMLDFHKLNSEVDSTKPDFLKGEVEDTWNPISLTKEHDEDYYIVKEGLIKKNKA</sequence>
<dbReference type="Pfam" id="PF20977">
    <property type="entry name" value="GatF"/>
    <property type="match status" value="1"/>
</dbReference>
<name>A0A448YK69_BRENA</name>
<evidence type="ECO:0000313" key="2">
    <source>
        <dbReference type="Proteomes" id="UP000290900"/>
    </source>
</evidence>
<dbReference type="InParanoid" id="A0A448YK69"/>
<dbReference type="OrthoDB" id="4053592at2759"/>
<reference evidence="1 2" key="1">
    <citation type="submission" date="2018-12" db="EMBL/GenBank/DDBJ databases">
        <authorList>
            <person name="Tiukova I."/>
            <person name="Dainat J."/>
        </authorList>
    </citation>
    <scope>NUCLEOTIDE SEQUENCE [LARGE SCALE GENOMIC DNA]</scope>
</reference>
<evidence type="ECO:0000313" key="1">
    <source>
        <dbReference type="EMBL" id="VEU21329.1"/>
    </source>
</evidence>
<proteinExistence type="predicted"/>